<sequence length="62" mass="7055">MVFDKTDFVFDFIETEEAVIDGIVNLVNCVINLVETSWQITNSIFNTPNFILNLVKSEDVIS</sequence>
<evidence type="ECO:0000313" key="1">
    <source>
        <dbReference type="EMBL" id="MPL68041.1"/>
    </source>
</evidence>
<accession>A0A644TQS9</accession>
<reference evidence="1" key="1">
    <citation type="submission" date="2019-08" db="EMBL/GenBank/DDBJ databases">
        <authorList>
            <person name="Kucharzyk K."/>
            <person name="Murdoch R.W."/>
            <person name="Higgins S."/>
            <person name="Loffler F."/>
        </authorList>
    </citation>
    <scope>NUCLEOTIDE SEQUENCE</scope>
</reference>
<name>A0A644TQS9_9ZZZZ</name>
<comment type="caution">
    <text evidence="1">The sequence shown here is derived from an EMBL/GenBank/DDBJ whole genome shotgun (WGS) entry which is preliminary data.</text>
</comment>
<organism evidence="1">
    <name type="scientific">bioreactor metagenome</name>
    <dbReference type="NCBI Taxonomy" id="1076179"/>
    <lineage>
        <taxon>unclassified sequences</taxon>
        <taxon>metagenomes</taxon>
        <taxon>ecological metagenomes</taxon>
    </lineage>
</organism>
<dbReference type="AlphaFoldDB" id="A0A644TQS9"/>
<protein>
    <submittedName>
        <fullName evidence="1">Uncharacterized protein</fullName>
    </submittedName>
</protein>
<dbReference type="EMBL" id="VSSQ01000040">
    <property type="protein sequence ID" value="MPL68041.1"/>
    <property type="molecule type" value="Genomic_DNA"/>
</dbReference>
<proteinExistence type="predicted"/>
<gene>
    <name evidence="1" type="ORF">SDC9_13754</name>
</gene>